<dbReference type="GO" id="GO:0030145">
    <property type="term" value="F:manganese ion binding"/>
    <property type="evidence" value="ECO:0007669"/>
    <property type="project" value="UniProtKB-UniRule"/>
</dbReference>
<evidence type="ECO:0000313" key="18">
    <source>
        <dbReference type="Proteomes" id="UP000472270"/>
    </source>
</evidence>
<dbReference type="InterPro" id="IPR004843">
    <property type="entry name" value="Calcineurin-like_PHP"/>
</dbReference>
<dbReference type="InterPro" id="IPR029052">
    <property type="entry name" value="Metallo-depent_PP-like"/>
</dbReference>
<keyword evidence="7" id="KW-0106">Calcium</keyword>
<dbReference type="InterPro" id="IPR012008">
    <property type="entry name" value="Ser/Thr-Pase_EF-hand_contain"/>
</dbReference>
<dbReference type="Pfam" id="PF08321">
    <property type="entry name" value="PPP5"/>
    <property type="match status" value="1"/>
</dbReference>
<dbReference type="EC" id="3.1.3.16" evidence="13"/>
<feature type="domain" description="EF-hand" evidence="16">
    <location>
        <begin position="629"/>
        <end position="664"/>
    </location>
</feature>
<dbReference type="Proteomes" id="UP000472270">
    <property type="component" value="Unassembled WGS sequence"/>
</dbReference>
<comment type="catalytic activity">
    <reaction evidence="12 13 14">
        <text>O-phospho-L-threonyl-[protein] + H2O = L-threonyl-[protein] + phosphate</text>
        <dbReference type="Rhea" id="RHEA:47004"/>
        <dbReference type="Rhea" id="RHEA-COMP:11060"/>
        <dbReference type="Rhea" id="RHEA-COMP:11605"/>
        <dbReference type="ChEBI" id="CHEBI:15377"/>
        <dbReference type="ChEBI" id="CHEBI:30013"/>
        <dbReference type="ChEBI" id="CHEBI:43474"/>
        <dbReference type="ChEBI" id="CHEBI:61977"/>
        <dbReference type="EC" id="3.1.3.16"/>
    </reaction>
</comment>
<dbReference type="PANTHER" id="PTHR45668:SF1">
    <property type="entry name" value="SERINE_THREONINE-PROTEIN PHOSPHATASE WITH EF-HANDS 1"/>
    <property type="match status" value="1"/>
</dbReference>
<dbReference type="PIRSF" id="PIRSF000912">
    <property type="entry name" value="PPEF"/>
    <property type="match status" value="1"/>
</dbReference>
<reference evidence="17" key="2">
    <citation type="submission" date="2025-09" db="UniProtKB">
        <authorList>
            <consortium name="Ensembl"/>
        </authorList>
    </citation>
    <scope>IDENTIFICATION</scope>
</reference>
<evidence type="ECO:0000256" key="7">
    <source>
        <dbReference type="ARBA" id="ARBA00022837"/>
    </source>
</evidence>
<dbReference type="Pfam" id="PF13499">
    <property type="entry name" value="EF-hand_7"/>
    <property type="match status" value="1"/>
</dbReference>
<evidence type="ECO:0000256" key="6">
    <source>
        <dbReference type="ARBA" id="ARBA00022801"/>
    </source>
</evidence>
<keyword evidence="9" id="KW-0904">Protein phosphatase</keyword>
<dbReference type="Gene3D" id="3.60.21.10">
    <property type="match status" value="2"/>
</dbReference>
<feature type="compositionally biased region" description="Low complexity" evidence="15">
    <location>
        <begin position="347"/>
        <end position="368"/>
    </location>
</feature>
<evidence type="ECO:0000256" key="5">
    <source>
        <dbReference type="ARBA" id="ARBA00022737"/>
    </source>
</evidence>
<dbReference type="PRINTS" id="PR00114">
    <property type="entry name" value="STPHPHTASE"/>
</dbReference>
<comment type="cofactor">
    <cofactor evidence="2">
        <name>Mg(2+)</name>
        <dbReference type="ChEBI" id="CHEBI:18420"/>
    </cofactor>
</comment>
<dbReference type="SUPFAM" id="SSF56300">
    <property type="entry name" value="Metallo-dependent phosphatases"/>
    <property type="match status" value="1"/>
</dbReference>
<dbReference type="Pfam" id="PF13202">
    <property type="entry name" value="EF-hand_5"/>
    <property type="match status" value="1"/>
</dbReference>
<dbReference type="SMART" id="SM00054">
    <property type="entry name" value="EFh"/>
    <property type="match status" value="3"/>
</dbReference>
<name>A0A673M9G1_9TELE</name>
<evidence type="ECO:0000256" key="2">
    <source>
        <dbReference type="ARBA" id="ARBA00001946"/>
    </source>
</evidence>
<organism evidence="17 18">
    <name type="scientific">Sinocyclocheilus rhinocerous</name>
    <dbReference type="NCBI Taxonomy" id="307959"/>
    <lineage>
        <taxon>Eukaryota</taxon>
        <taxon>Metazoa</taxon>
        <taxon>Chordata</taxon>
        <taxon>Craniata</taxon>
        <taxon>Vertebrata</taxon>
        <taxon>Euteleostomi</taxon>
        <taxon>Actinopterygii</taxon>
        <taxon>Neopterygii</taxon>
        <taxon>Teleostei</taxon>
        <taxon>Ostariophysi</taxon>
        <taxon>Cypriniformes</taxon>
        <taxon>Cyprinidae</taxon>
        <taxon>Cyprininae</taxon>
        <taxon>Sinocyclocheilus</taxon>
    </lineage>
</organism>
<feature type="domain" description="EF-hand" evidence="16">
    <location>
        <begin position="506"/>
        <end position="541"/>
    </location>
</feature>
<comment type="catalytic activity">
    <reaction evidence="11">
        <text>O-phospho-L-seryl-[protein] + H2O = L-seryl-[protein] + phosphate</text>
        <dbReference type="Rhea" id="RHEA:20629"/>
        <dbReference type="Rhea" id="RHEA-COMP:9863"/>
        <dbReference type="Rhea" id="RHEA-COMP:11604"/>
        <dbReference type="ChEBI" id="CHEBI:15377"/>
        <dbReference type="ChEBI" id="CHEBI:29999"/>
        <dbReference type="ChEBI" id="CHEBI:43474"/>
        <dbReference type="ChEBI" id="CHEBI:83421"/>
        <dbReference type="EC" id="3.1.3.16"/>
    </reaction>
</comment>
<dbReference type="Gene3D" id="1.10.238.10">
    <property type="entry name" value="EF-hand"/>
    <property type="match status" value="1"/>
</dbReference>
<dbReference type="SMART" id="SM00156">
    <property type="entry name" value="PP2Ac"/>
    <property type="match status" value="1"/>
</dbReference>
<evidence type="ECO:0000256" key="15">
    <source>
        <dbReference type="SAM" id="MobiDB-lite"/>
    </source>
</evidence>
<comment type="cofactor">
    <cofactor evidence="1">
        <name>Mn(2+)</name>
        <dbReference type="ChEBI" id="CHEBI:29035"/>
    </cofactor>
</comment>
<dbReference type="PROSITE" id="PS00125">
    <property type="entry name" value="SER_THR_PHOSPHATASE"/>
    <property type="match status" value="1"/>
</dbReference>
<dbReference type="GO" id="GO:0005509">
    <property type="term" value="F:calcium ion binding"/>
    <property type="evidence" value="ECO:0007669"/>
    <property type="project" value="UniProtKB-UniRule"/>
</dbReference>
<dbReference type="InterPro" id="IPR002048">
    <property type="entry name" value="EF_hand_dom"/>
</dbReference>
<dbReference type="PROSITE" id="PS00018">
    <property type="entry name" value="EF_HAND_1"/>
    <property type="match status" value="3"/>
</dbReference>
<gene>
    <name evidence="17" type="primary">ppef1</name>
</gene>
<dbReference type="FunFam" id="1.10.238.10:FF:000164">
    <property type="entry name" value="Serine/threonine-protein phosphatase with EF-hands"/>
    <property type="match status" value="1"/>
</dbReference>
<evidence type="ECO:0000256" key="8">
    <source>
        <dbReference type="ARBA" id="ARBA00022842"/>
    </source>
</evidence>
<keyword evidence="10 13" id="KW-0464">Manganese</keyword>
<proteinExistence type="inferred from homology"/>
<keyword evidence="18" id="KW-1185">Reference proteome</keyword>
<dbReference type="Pfam" id="PF00612">
    <property type="entry name" value="IQ"/>
    <property type="match status" value="1"/>
</dbReference>
<dbReference type="Ensembl" id="ENSSRHT00000088246.1">
    <property type="protein sequence ID" value="ENSSRHP00000085930.1"/>
    <property type="gene ID" value="ENSSRHG00000042504.1"/>
</dbReference>
<dbReference type="GO" id="GO:0005506">
    <property type="term" value="F:iron ion binding"/>
    <property type="evidence" value="ECO:0007669"/>
    <property type="project" value="UniProtKB-UniRule"/>
</dbReference>
<dbReference type="GO" id="GO:0004722">
    <property type="term" value="F:protein serine/threonine phosphatase activity"/>
    <property type="evidence" value="ECO:0007669"/>
    <property type="project" value="UniProtKB-EC"/>
</dbReference>
<evidence type="ECO:0000259" key="16">
    <source>
        <dbReference type="PROSITE" id="PS50222"/>
    </source>
</evidence>
<evidence type="ECO:0000256" key="1">
    <source>
        <dbReference type="ARBA" id="ARBA00001936"/>
    </source>
</evidence>
<dbReference type="PANTHER" id="PTHR45668">
    <property type="entry name" value="SERINE/THREONINE-PROTEIN PHOSPHATASE 5-RELATED"/>
    <property type="match status" value="1"/>
</dbReference>
<dbReference type="InterPro" id="IPR018247">
    <property type="entry name" value="EF_Hand_1_Ca_BS"/>
</dbReference>
<reference evidence="17" key="1">
    <citation type="submission" date="2025-08" db="UniProtKB">
        <authorList>
            <consortium name="Ensembl"/>
        </authorList>
    </citation>
    <scope>IDENTIFICATION</scope>
</reference>
<evidence type="ECO:0000256" key="10">
    <source>
        <dbReference type="ARBA" id="ARBA00023211"/>
    </source>
</evidence>
<keyword evidence="5" id="KW-0677">Repeat</keyword>
<dbReference type="InterPro" id="IPR013235">
    <property type="entry name" value="PPP_dom"/>
</dbReference>
<dbReference type="InterPro" id="IPR006186">
    <property type="entry name" value="Ser/Thr-sp_prot-phosphatase"/>
</dbReference>
<evidence type="ECO:0000256" key="13">
    <source>
        <dbReference type="PIRNR" id="PIRNR000912"/>
    </source>
</evidence>
<evidence type="ECO:0000313" key="17">
    <source>
        <dbReference type="Ensembl" id="ENSSRHP00000085930.1"/>
    </source>
</evidence>
<evidence type="ECO:0000256" key="11">
    <source>
        <dbReference type="ARBA" id="ARBA00047761"/>
    </source>
</evidence>
<protein>
    <recommendedName>
        <fullName evidence="13">Serine/threonine-protein phosphatase with EF-hands</fullName>
        <ecNumber evidence="13">3.1.3.16</ecNumber>
    </recommendedName>
</protein>
<keyword evidence="4 13" id="KW-0479">Metal-binding</keyword>
<dbReference type="InterPro" id="IPR051134">
    <property type="entry name" value="PPP_phosphatase"/>
</dbReference>
<feature type="domain" description="EF-hand" evidence="16">
    <location>
        <begin position="589"/>
        <end position="624"/>
    </location>
</feature>
<evidence type="ECO:0000256" key="14">
    <source>
        <dbReference type="RuleBase" id="RU004273"/>
    </source>
</evidence>
<evidence type="ECO:0000256" key="9">
    <source>
        <dbReference type="ARBA" id="ARBA00022912"/>
    </source>
</evidence>
<dbReference type="Pfam" id="PF00149">
    <property type="entry name" value="Metallophos"/>
    <property type="match status" value="1"/>
</dbReference>
<dbReference type="PROSITE" id="PS50222">
    <property type="entry name" value="EF_HAND_2"/>
    <property type="match status" value="3"/>
</dbReference>
<evidence type="ECO:0000256" key="3">
    <source>
        <dbReference type="ARBA" id="ARBA00008294"/>
    </source>
</evidence>
<dbReference type="CDD" id="cd00051">
    <property type="entry name" value="EFh"/>
    <property type="match status" value="1"/>
</dbReference>
<dbReference type="AlphaFoldDB" id="A0A673M9G1"/>
<sequence>MKAAILIQRWYRRYVARLEMRRRYTWNIFQSIEYAGEQDQLQLSSFFSFMLDNFTQMNGPDLISHLLDSVVDPLIEEVRQLKYEQIVVPESYCGPRLSFPLSVTDTNALLSAFKEEQTLHGKYVLQLLYETKKFLKQMPNVIYLSTSYTKEITICGDLHGRLDDLLLIFYKNGLPSAENPYIFNGDFVDRGKKSTEIIIILFAFLLLYPDHMHLNRGNHEDHIMNLRYGFTKEVMQKYKTHGREILQLLQDVFSLLPLATVIDNKVLIVHGGISDKTDLDFLSTVERHKVKSALRLPKRSIDHLNVRACSRSSSRHSGRSRLDSPCSSGRTSRASRRKKKHFTRQGSCSSSSSFSSSSSSVCSPRISSRNTPHRPPPSPSLDGKYKKMLVNYVLFHIVIICLIQVVDILWSDPKNLNDVTQHDPFCQISHYFRNCSLLFKVITIFSASNYYEEGSNRGAYIKLGPELVPRFFQYQVSRSTRKLTLHQRVRVAEGSALRALKEQLYAHRSELMAVFQQYDIDNTGRISTSEWAQVVESVLRLDLPWRTLRPRLARLSADGNVEYESCFEDISPGEPIPPVTPNLAETLYRYRTDLEIIFNIIDKDHSGQISIEEFRQTWKLFSSHLGVAVNDQTIDDMARSIDFNKDGSIDFNEFLEAFRVVHKLDVKEQQQG</sequence>
<keyword evidence="6 13" id="KW-0378">Hydrolase</keyword>
<comment type="similarity">
    <text evidence="3 13 14">Belongs to the PPP phosphatase family.</text>
</comment>
<accession>A0A673M9G1</accession>
<evidence type="ECO:0000256" key="4">
    <source>
        <dbReference type="ARBA" id="ARBA00022723"/>
    </source>
</evidence>
<dbReference type="GO" id="GO:0050906">
    <property type="term" value="P:detection of stimulus involved in sensory perception"/>
    <property type="evidence" value="ECO:0007669"/>
    <property type="project" value="UniProtKB-UniRule"/>
</dbReference>
<feature type="region of interest" description="Disordered" evidence="15">
    <location>
        <begin position="307"/>
        <end position="381"/>
    </location>
</feature>
<dbReference type="InterPro" id="IPR000048">
    <property type="entry name" value="IQ_motif_EF-hand-BS"/>
</dbReference>
<dbReference type="CDD" id="cd23767">
    <property type="entry name" value="IQCD"/>
    <property type="match status" value="1"/>
</dbReference>
<evidence type="ECO:0000256" key="12">
    <source>
        <dbReference type="ARBA" id="ARBA00048336"/>
    </source>
</evidence>
<feature type="compositionally biased region" description="Basic residues" evidence="15">
    <location>
        <begin position="333"/>
        <end position="343"/>
    </location>
</feature>
<keyword evidence="8" id="KW-0460">Magnesium</keyword>
<dbReference type="PROSITE" id="PS50096">
    <property type="entry name" value="IQ"/>
    <property type="match status" value="1"/>
</dbReference>